<gene>
    <name evidence="1" type="ORF">BaRGS_00036420</name>
</gene>
<evidence type="ECO:0000313" key="1">
    <source>
        <dbReference type="EMBL" id="KAK7469572.1"/>
    </source>
</evidence>
<protein>
    <submittedName>
        <fullName evidence="1">Uncharacterized protein</fullName>
    </submittedName>
</protein>
<dbReference type="EMBL" id="JACVVK020000512">
    <property type="protein sequence ID" value="KAK7469572.1"/>
    <property type="molecule type" value="Genomic_DNA"/>
</dbReference>
<keyword evidence="2" id="KW-1185">Reference proteome</keyword>
<proteinExistence type="predicted"/>
<name>A0ABD0JBF0_9CAEN</name>
<reference evidence="1 2" key="1">
    <citation type="journal article" date="2023" name="Sci. Data">
        <title>Genome assembly of the Korean intertidal mud-creeper Batillaria attramentaria.</title>
        <authorList>
            <person name="Patra A.K."/>
            <person name="Ho P.T."/>
            <person name="Jun S."/>
            <person name="Lee S.J."/>
            <person name="Kim Y."/>
            <person name="Won Y.J."/>
        </authorList>
    </citation>
    <scope>NUCLEOTIDE SEQUENCE [LARGE SCALE GENOMIC DNA]</scope>
    <source>
        <strain evidence="1">Wonlab-2016</strain>
    </source>
</reference>
<organism evidence="1 2">
    <name type="scientific">Batillaria attramentaria</name>
    <dbReference type="NCBI Taxonomy" id="370345"/>
    <lineage>
        <taxon>Eukaryota</taxon>
        <taxon>Metazoa</taxon>
        <taxon>Spiralia</taxon>
        <taxon>Lophotrochozoa</taxon>
        <taxon>Mollusca</taxon>
        <taxon>Gastropoda</taxon>
        <taxon>Caenogastropoda</taxon>
        <taxon>Sorbeoconcha</taxon>
        <taxon>Cerithioidea</taxon>
        <taxon>Batillariidae</taxon>
        <taxon>Batillaria</taxon>
    </lineage>
</organism>
<comment type="caution">
    <text evidence="1">The sequence shown here is derived from an EMBL/GenBank/DDBJ whole genome shotgun (WGS) entry which is preliminary data.</text>
</comment>
<accession>A0ABD0JBF0</accession>
<evidence type="ECO:0000313" key="2">
    <source>
        <dbReference type="Proteomes" id="UP001519460"/>
    </source>
</evidence>
<dbReference type="AlphaFoldDB" id="A0ABD0JBF0"/>
<dbReference type="Proteomes" id="UP001519460">
    <property type="component" value="Unassembled WGS sequence"/>
</dbReference>
<sequence length="116" mass="12987">MVFHFVILRCIVESFHYVCIVGTTSCSHVTFSCSDVFVNLFGTLGMVTGPAIQTKFLKSLAFMLEAASTYWQSRFWVQTQTIASLRVSEVRVVVVYAESSSRQGNVMCSYEGDPFC</sequence>